<keyword evidence="3" id="KW-1185">Reference proteome</keyword>
<keyword evidence="1" id="KW-0472">Membrane</keyword>
<evidence type="ECO:0000256" key="1">
    <source>
        <dbReference type="SAM" id="Phobius"/>
    </source>
</evidence>
<evidence type="ECO:0000313" key="3">
    <source>
        <dbReference type="Proteomes" id="UP001296993"/>
    </source>
</evidence>
<protein>
    <recommendedName>
        <fullName evidence="4">DUF2975 domain-containing protein</fullName>
    </recommendedName>
</protein>
<sequence>MLTLRGFVSGLLAGWGLLLLISPFFLYGFINGTPERYAWLTTGPAPFSDFGGGPFQLALYCALAFTGLVLLTVAYVVLASQRVVAKANGDVVA</sequence>
<evidence type="ECO:0008006" key="4">
    <source>
        <dbReference type="Google" id="ProtNLM"/>
    </source>
</evidence>
<proteinExistence type="predicted"/>
<dbReference type="RefSeq" id="WP_209996886.1">
    <property type="nucleotide sequence ID" value="NZ_BAAAJY010000003.1"/>
</dbReference>
<keyword evidence="1" id="KW-0812">Transmembrane</keyword>
<feature type="transmembrane region" description="Helical" evidence="1">
    <location>
        <begin position="7"/>
        <end position="30"/>
    </location>
</feature>
<comment type="caution">
    <text evidence="2">The sequence shown here is derived from an EMBL/GenBank/DDBJ whole genome shotgun (WGS) entry which is preliminary data.</text>
</comment>
<reference evidence="2 3" key="1">
    <citation type="submission" date="2021-03" db="EMBL/GenBank/DDBJ databases">
        <title>Sequencing the genomes of 1000 actinobacteria strains.</title>
        <authorList>
            <person name="Klenk H.-P."/>
        </authorList>
    </citation>
    <scope>NUCLEOTIDE SEQUENCE [LARGE SCALE GENOMIC DNA]</scope>
    <source>
        <strain evidence="2 3">DSM 15797</strain>
    </source>
</reference>
<evidence type="ECO:0000313" key="2">
    <source>
        <dbReference type="EMBL" id="MBP2385900.1"/>
    </source>
</evidence>
<name>A0ABS4XBR6_9MICC</name>
<keyword evidence="1" id="KW-1133">Transmembrane helix</keyword>
<organism evidence="2 3">
    <name type="scientific">Paeniglutamicibacter kerguelensis</name>
    <dbReference type="NCBI Taxonomy" id="254788"/>
    <lineage>
        <taxon>Bacteria</taxon>
        <taxon>Bacillati</taxon>
        <taxon>Actinomycetota</taxon>
        <taxon>Actinomycetes</taxon>
        <taxon>Micrococcales</taxon>
        <taxon>Micrococcaceae</taxon>
        <taxon>Paeniglutamicibacter</taxon>
    </lineage>
</organism>
<accession>A0ABS4XBR6</accession>
<dbReference type="Proteomes" id="UP001296993">
    <property type="component" value="Unassembled WGS sequence"/>
</dbReference>
<dbReference type="EMBL" id="JAGIOF010000001">
    <property type="protein sequence ID" value="MBP2385900.1"/>
    <property type="molecule type" value="Genomic_DNA"/>
</dbReference>
<gene>
    <name evidence="2" type="ORF">JOF47_001411</name>
</gene>
<feature type="transmembrane region" description="Helical" evidence="1">
    <location>
        <begin position="57"/>
        <end position="78"/>
    </location>
</feature>